<evidence type="ECO:0000259" key="3">
    <source>
        <dbReference type="PROSITE" id="PS50157"/>
    </source>
</evidence>
<name>A0A4Z2DDU0_SCHJA</name>
<dbReference type="InterPro" id="IPR013087">
    <property type="entry name" value="Znf_C2H2_type"/>
</dbReference>
<feature type="domain" description="C2H2-type" evidence="3">
    <location>
        <begin position="575"/>
        <end position="603"/>
    </location>
</feature>
<evidence type="ECO:0000313" key="5">
    <source>
        <dbReference type="Proteomes" id="UP000311919"/>
    </source>
</evidence>
<dbReference type="OrthoDB" id="6077919at2759"/>
<feature type="region of interest" description="Disordered" evidence="2">
    <location>
        <begin position="940"/>
        <end position="968"/>
    </location>
</feature>
<dbReference type="SMART" id="SM00355">
    <property type="entry name" value="ZnF_C2H2"/>
    <property type="match status" value="3"/>
</dbReference>
<dbReference type="Gene3D" id="3.30.160.60">
    <property type="entry name" value="Classic Zinc Finger"/>
    <property type="match status" value="1"/>
</dbReference>
<keyword evidence="5" id="KW-1185">Reference proteome</keyword>
<feature type="compositionally biased region" description="Low complexity" evidence="2">
    <location>
        <begin position="949"/>
        <end position="960"/>
    </location>
</feature>
<dbReference type="EMBL" id="SKCS01000166">
    <property type="protein sequence ID" value="TNN14683.1"/>
    <property type="molecule type" value="Genomic_DNA"/>
</dbReference>
<dbReference type="STRING" id="6182.A0A4Z2DDU0"/>
<keyword evidence="1" id="KW-0479">Metal-binding</keyword>
<sequence length="1003" mass="113612">MMIPSQIKSSSCLPTHSSIVSFIPFTQQLTLFSQPQLTSQSTLIASSSLSSSSLSSISPKTNESLSLSKIHITTSSNEFNASNDPLNLIAYSSIKHLSSSPLSMHHSLLINDDDVSMMNDSLPMDLSTGYLHKNHKQDEIKNPVLLTNTLHSGSLSKCSLDDNHYPVYPLSSNELNNSIYSGVCLTSTTTTNATTTTMESKVNYPIVTYSLQKNTTNSFNNSNVSVISPYTIGSLISDPLKGNNTTTNPAINLLFNIQQQVLMSGLLQTWQQQQNQKYQELHQKDQTMHNNTCSGIVSYSDAVINMTSPSITKISSLCSPSSYATQTITPSTAIPNNTQYNTMFKPIGNHQLTGSPIVTTTQSPVDINLNTDVLKTNKINDTNSMNWVETQFTSEWSIPTNLDSTNTVDKQSQSHRPHQQHQLQMNRFFAPGRRRESHRLVTRTNIGRKSAPMTTSLFNRHVNSPGTVSNTNNNTANCKEEQWKRFQCSGCGHRSNWKWDINKHIKVAHPERTNIVTITLDLEDAKNTYNEYMNRLKLSRNRYLSETIPDISTNSNSWTGTGLTGNTGEGYYRPFKCSVCGHRSNWKWDVGKHIKQIHNGNGEVQTLSLDEARRTIHQYKNRRRQHHRHSDLTIKCEPSFCSSSESNVNLSPVSLTVGEGNIDLPVSISSSSSSASCSSISSSSTRMLNTNNDEVKNHDTTNNFHQINQYSLSSEYCPLNLSIDNSMISENFLELKKSPQTMITSQSSIPLNKYRLQLKFKCKFCTMKLNSWKSIIFHTYSKHYQQLLHHHHHHHTSGNIDNHYLIKWLSLRRQIVHNVNYVNSNYHSCCYGNKMNQNIHLLNRKKFKCTEITCAQLDQFSIGKSIHSLQDNNNCDSNINDKQSNPSSLTSSRSIATQRKLKEFTNFAHRNSLKCERILRKYQITHMKSNLSSNLLSTVNASDHHHRQQQQQQQQHLSSPLRHHHHQSRPFRNLICSNQVNDSESTKINSLFNQSNTNHRRKN</sequence>
<comment type="caution">
    <text evidence="4">The sequence shown here is derived from an EMBL/GenBank/DDBJ whole genome shotgun (WGS) entry which is preliminary data.</text>
</comment>
<dbReference type="Proteomes" id="UP000311919">
    <property type="component" value="Unassembled WGS sequence"/>
</dbReference>
<keyword evidence="1" id="KW-0862">Zinc</keyword>
<evidence type="ECO:0000256" key="1">
    <source>
        <dbReference type="PROSITE-ProRule" id="PRU00042"/>
    </source>
</evidence>
<accession>A0A4Z2DDU0</accession>
<dbReference type="PROSITE" id="PS50157">
    <property type="entry name" value="ZINC_FINGER_C2H2_2"/>
    <property type="match status" value="1"/>
</dbReference>
<keyword evidence="1" id="KW-0863">Zinc-finger</keyword>
<protein>
    <submittedName>
        <fullName evidence="4">RE1-silencing transcription factor isoform 2</fullName>
    </submittedName>
</protein>
<proteinExistence type="predicted"/>
<reference evidence="4 5" key="1">
    <citation type="submission" date="2019-03" db="EMBL/GenBank/DDBJ databases">
        <title>An improved genome assembly of the fluke Schistosoma japonicum.</title>
        <authorList>
            <person name="Hu W."/>
            <person name="Luo F."/>
            <person name="Yin M."/>
            <person name="Mo X."/>
            <person name="Sun C."/>
            <person name="Wu Q."/>
            <person name="Zhu B."/>
            <person name="Xiang M."/>
            <person name="Wang J."/>
            <person name="Wang Y."/>
            <person name="Zhang T."/>
            <person name="Xu B."/>
            <person name="Zheng H."/>
            <person name="Feng Z."/>
        </authorList>
    </citation>
    <scope>NUCLEOTIDE SEQUENCE [LARGE SCALE GENOMIC DNA]</scope>
    <source>
        <strain evidence="4">HuSjv2</strain>
        <tissue evidence="4">Worms</tissue>
    </source>
</reference>
<evidence type="ECO:0000256" key="2">
    <source>
        <dbReference type="SAM" id="MobiDB-lite"/>
    </source>
</evidence>
<gene>
    <name evidence="4" type="ORF">EWB00_001870</name>
</gene>
<evidence type="ECO:0000313" key="4">
    <source>
        <dbReference type="EMBL" id="TNN14683.1"/>
    </source>
</evidence>
<dbReference type="AlphaFoldDB" id="A0A4Z2DDU0"/>
<organism evidence="4 5">
    <name type="scientific">Schistosoma japonicum</name>
    <name type="common">Blood fluke</name>
    <dbReference type="NCBI Taxonomy" id="6182"/>
    <lineage>
        <taxon>Eukaryota</taxon>
        <taxon>Metazoa</taxon>
        <taxon>Spiralia</taxon>
        <taxon>Lophotrochozoa</taxon>
        <taxon>Platyhelminthes</taxon>
        <taxon>Trematoda</taxon>
        <taxon>Digenea</taxon>
        <taxon>Strigeidida</taxon>
        <taxon>Schistosomatoidea</taxon>
        <taxon>Schistosomatidae</taxon>
        <taxon>Schistosoma</taxon>
    </lineage>
</organism>
<dbReference type="GO" id="GO:0008270">
    <property type="term" value="F:zinc ion binding"/>
    <property type="evidence" value="ECO:0007669"/>
    <property type="project" value="UniProtKB-KW"/>
</dbReference>